<accession>A0AAD6YN27</accession>
<dbReference type="Proteomes" id="UP001219525">
    <property type="component" value="Unassembled WGS sequence"/>
</dbReference>
<dbReference type="PANTHER" id="PTHR14614:SF109">
    <property type="entry name" value="RIBOSOMAL LYSINE N-METHYLTRANSFERASE 5"/>
    <property type="match status" value="1"/>
</dbReference>
<dbReference type="Gene3D" id="3.40.50.150">
    <property type="entry name" value="Vaccinia Virus protein VP39"/>
    <property type="match status" value="1"/>
</dbReference>
<keyword evidence="1" id="KW-0808">Transferase</keyword>
<dbReference type="GO" id="GO:0008757">
    <property type="term" value="F:S-adenosylmethionine-dependent methyltransferase activity"/>
    <property type="evidence" value="ECO:0007669"/>
    <property type="project" value="UniProtKB-ARBA"/>
</dbReference>
<dbReference type="InterPro" id="IPR019410">
    <property type="entry name" value="Methyltransf_16"/>
</dbReference>
<name>A0AAD6YN27_9AGAR</name>
<dbReference type="SUPFAM" id="SSF53335">
    <property type="entry name" value="S-adenosyl-L-methionine-dependent methyltransferases"/>
    <property type="match status" value="1"/>
</dbReference>
<comment type="caution">
    <text evidence="1">The sequence shown here is derived from an EMBL/GenBank/DDBJ whole genome shotgun (WGS) entry which is preliminary data.</text>
</comment>
<gene>
    <name evidence="1" type="ORF">GGX14DRAFT_424879</name>
</gene>
<sequence>MQHRLIRLPLDSERVVDADEEVFILYSKSTPSSSEHRGLGYVDSRRDILNLSFELKGNPTTAVSKSKRKLASQEKTIDVQLAQDKTALRSRSGDTGSVVWRASIDFAQLVLQQAHAKSLDSVFDPGRLALSRVLELGSGTGLLSIALSPLVAHYAATDIQDLLPLIRKNLALNFPGWPHVPSKQGTPALGHNISVEELNWETLHSTPPSRRAQLFPPPSAPWDLVLIVDCIYHPALLPSLLATIDYVATSELTTVVVAVELRAEDVIRDFLEQWLSLGGGEWEVWRVGNDKVTEGILAIDKPYVMWVGWKGGVGVIPENQMSL</sequence>
<dbReference type="Pfam" id="PF10294">
    <property type="entry name" value="Methyltransf_16"/>
    <property type="match status" value="1"/>
</dbReference>
<evidence type="ECO:0000313" key="1">
    <source>
        <dbReference type="EMBL" id="KAJ7224263.1"/>
    </source>
</evidence>
<evidence type="ECO:0000313" key="2">
    <source>
        <dbReference type="Proteomes" id="UP001219525"/>
    </source>
</evidence>
<dbReference type="InterPro" id="IPR029063">
    <property type="entry name" value="SAM-dependent_MTases_sf"/>
</dbReference>
<protein>
    <submittedName>
        <fullName evidence="1">Methyltransferase-domain-containing protein</fullName>
    </submittedName>
</protein>
<dbReference type="GO" id="GO:0032991">
    <property type="term" value="C:protein-containing complex"/>
    <property type="evidence" value="ECO:0007669"/>
    <property type="project" value="TreeGrafter"/>
</dbReference>
<organism evidence="1 2">
    <name type="scientific">Mycena pura</name>
    <dbReference type="NCBI Taxonomy" id="153505"/>
    <lineage>
        <taxon>Eukaryota</taxon>
        <taxon>Fungi</taxon>
        <taxon>Dikarya</taxon>
        <taxon>Basidiomycota</taxon>
        <taxon>Agaricomycotina</taxon>
        <taxon>Agaricomycetes</taxon>
        <taxon>Agaricomycetidae</taxon>
        <taxon>Agaricales</taxon>
        <taxon>Marasmiineae</taxon>
        <taxon>Mycenaceae</taxon>
        <taxon>Mycena</taxon>
    </lineage>
</organism>
<dbReference type="GO" id="GO:0005829">
    <property type="term" value="C:cytosol"/>
    <property type="evidence" value="ECO:0007669"/>
    <property type="project" value="TreeGrafter"/>
</dbReference>
<dbReference type="GO" id="GO:0032259">
    <property type="term" value="P:methylation"/>
    <property type="evidence" value="ECO:0007669"/>
    <property type="project" value="UniProtKB-KW"/>
</dbReference>
<reference evidence="1" key="1">
    <citation type="submission" date="2023-03" db="EMBL/GenBank/DDBJ databases">
        <title>Massive genome expansion in bonnet fungi (Mycena s.s.) driven by repeated elements and novel gene families across ecological guilds.</title>
        <authorList>
            <consortium name="Lawrence Berkeley National Laboratory"/>
            <person name="Harder C.B."/>
            <person name="Miyauchi S."/>
            <person name="Viragh M."/>
            <person name="Kuo A."/>
            <person name="Thoen E."/>
            <person name="Andreopoulos B."/>
            <person name="Lu D."/>
            <person name="Skrede I."/>
            <person name="Drula E."/>
            <person name="Henrissat B."/>
            <person name="Morin E."/>
            <person name="Kohler A."/>
            <person name="Barry K."/>
            <person name="LaButti K."/>
            <person name="Morin E."/>
            <person name="Salamov A."/>
            <person name="Lipzen A."/>
            <person name="Mereny Z."/>
            <person name="Hegedus B."/>
            <person name="Baldrian P."/>
            <person name="Stursova M."/>
            <person name="Weitz H."/>
            <person name="Taylor A."/>
            <person name="Grigoriev I.V."/>
            <person name="Nagy L.G."/>
            <person name="Martin F."/>
            <person name="Kauserud H."/>
        </authorList>
    </citation>
    <scope>NUCLEOTIDE SEQUENCE</scope>
    <source>
        <strain evidence="1">9144</strain>
    </source>
</reference>
<proteinExistence type="predicted"/>
<dbReference type="EMBL" id="JARJCW010000005">
    <property type="protein sequence ID" value="KAJ7224263.1"/>
    <property type="molecule type" value="Genomic_DNA"/>
</dbReference>
<dbReference type="AlphaFoldDB" id="A0AAD6YN27"/>
<keyword evidence="2" id="KW-1185">Reference proteome</keyword>
<dbReference type="PANTHER" id="PTHR14614">
    <property type="entry name" value="HEPATOCELLULAR CARCINOMA-ASSOCIATED ANTIGEN"/>
    <property type="match status" value="1"/>
</dbReference>
<keyword evidence="1" id="KW-0489">Methyltransferase</keyword>